<reference evidence="1" key="1">
    <citation type="submission" date="2022-07" db="EMBL/GenBank/DDBJ databases">
        <title>Taxonomy of Novel Oxalotrophic and Methylotrophic Bacteria.</title>
        <authorList>
            <person name="Sahin N."/>
            <person name="Tani A."/>
        </authorList>
    </citation>
    <scope>NUCLEOTIDE SEQUENCE</scope>
    <source>
        <strain evidence="1">AM327</strain>
    </source>
</reference>
<name>A0A9W6B5X9_9FLAO</name>
<dbReference type="AlphaFoldDB" id="A0A9W6B5X9"/>
<gene>
    <name evidence="1" type="ORF">NBRC110019_22840</name>
</gene>
<proteinExistence type="predicted"/>
<dbReference type="RefSeq" id="WP_281755020.1">
    <property type="nucleotide sequence ID" value="NZ_BRVP01000015.1"/>
</dbReference>
<dbReference type="Proteomes" id="UP001143545">
    <property type="component" value="Unassembled WGS sequence"/>
</dbReference>
<accession>A0A9W6B5X9</accession>
<keyword evidence="2" id="KW-1185">Reference proteome</keyword>
<comment type="caution">
    <text evidence="1">The sequence shown here is derived from an EMBL/GenBank/DDBJ whole genome shotgun (WGS) entry which is preliminary data.</text>
</comment>
<organism evidence="1 2">
    <name type="scientific">Neptunitalea chrysea</name>
    <dbReference type="NCBI Taxonomy" id="1647581"/>
    <lineage>
        <taxon>Bacteria</taxon>
        <taxon>Pseudomonadati</taxon>
        <taxon>Bacteroidota</taxon>
        <taxon>Flavobacteriia</taxon>
        <taxon>Flavobacteriales</taxon>
        <taxon>Flavobacteriaceae</taxon>
        <taxon>Neptunitalea</taxon>
    </lineage>
</organism>
<evidence type="ECO:0000313" key="1">
    <source>
        <dbReference type="EMBL" id="GLB53244.1"/>
    </source>
</evidence>
<dbReference type="Pfam" id="PF19515">
    <property type="entry name" value="DUF6048"/>
    <property type="match status" value="1"/>
</dbReference>
<dbReference type="EMBL" id="BRVP01000015">
    <property type="protein sequence ID" value="GLB53244.1"/>
    <property type="molecule type" value="Genomic_DNA"/>
</dbReference>
<protein>
    <submittedName>
        <fullName evidence="1">Uncharacterized protein</fullName>
    </submittedName>
</protein>
<dbReference type="InterPro" id="IPR046111">
    <property type="entry name" value="DUF6048"/>
</dbReference>
<evidence type="ECO:0000313" key="2">
    <source>
        <dbReference type="Proteomes" id="UP001143545"/>
    </source>
</evidence>
<sequence length="262" mass="29772">MKIKHTLVYITSILFGIYGYAQNTDTTTTTSETPTDSVVYKQRYGLRVGVDLSRLVRSYTDDDYQGLEIVGDYRLNHNWFAAAEIGSEKKTTDEDYYNFTTKGNYIKVGADINTYDNWYGMENVISLGFRYGFATMSQTVNSYTPYVNDPYWGEGDTSGINTDILREYSGLSAHWVEFVVSMKVELLHNIYLGGSVRINKLLTDKAGGDFPNLWIPGFNKVTDGSSIGMGYNYSITYLIPLYKKSKSQEQKKTEEKEKAPKK</sequence>